<dbReference type="Pfam" id="PF13469">
    <property type="entry name" value="Sulfotransfer_3"/>
    <property type="match status" value="1"/>
</dbReference>
<dbReference type="EMBL" id="JACIJH010000001">
    <property type="protein sequence ID" value="MBB5705331.1"/>
    <property type="molecule type" value="Genomic_DNA"/>
</dbReference>
<gene>
    <name evidence="2" type="ORF">FHR21_000656</name>
</gene>
<dbReference type="Pfam" id="PF13432">
    <property type="entry name" value="TPR_16"/>
    <property type="match status" value="1"/>
</dbReference>
<dbReference type="InterPro" id="IPR011990">
    <property type="entry name" value="TPR-like_helical_dom_sf"/>
</dbReference>
<dbReference type="SMART" id="SM00028">
    <property type="entry name" value="TPR"/>
    <property type="match status" value="4"/>
</dbReference>
<dbReference type="InterPro" id="IPR026634">
    <property type="entry name" value="TPST-like"/>
</dbReference>
<keyword evidence="3" id="KW-1185">Reference proteome</keyword>
<protein>
    <submittedName>
        <fullName evidence="2">Tetratricopeptide (TPR) repeat protein</fullName>
    </submittedName>
</protein>
<dbReference type="SUPFAM" id="SSF52540">
    <property type="entry name" value="P-loop containing nucleoside triphosphate hydrolases"/>
    <property type="match status" value="1"/>
</dbReference>
<dbReference type="SUPFAM" id="SSF48452">
    <property type="entry name" value="TPR-like"/>
    <property type="match status" value="1"/>
</dbReference>
<dbReference type="PANTHER" id="PTHR12788:SF10">
    <property type="entry name" value="PROTEIN-TYROSINE SULFOTRANSFERASE"/>
    <property type="match status" value="1"/>
</dbReference>
<proteinExistence type="predicted"/>
<keyword evidence="1" id="KW-0808">Transferase</keyword>
<evidence type="ECO:0000313" key="2">
    <source>
        <dbReference type="EMBL" id="MBB5705331.1"/>
    </source>
</evidence>
<dbReference type="Gene3D" id="1.25.40.10">
    <property type="entry name" value="Tetratricopeptide repeat domain"/>
    <property type="match status" value="1"/>
</dbReference>
<organism evidence="2 3">
    <name type="scientific">Sphingopyxis panaciterrulae</name>
    <dbReference type="NCBI Taxonomy" id="462372"/>
    <lineage>
        <taxon>Bacteria</taxon>
        <taxon>Pseudomonadati</taxon>
        <taxon>Pseudomonadota</taxon>
        <taxon>Alphaproteobacteria</taxon>
        <taxon>Sphingomonadales</taxon>
        <taxon>Sphingomonadaceae</taxon>
        <taxon>Sphingopyxis</taxon>
    </lineage>
</organism>
<dbReference type="InterPro" id="IPR019734">
    <property type="entry name" value="TPR_rpt"/>
</dbReference>
<dbReference type="Pfam" id="PF13428">
    <property type="entry name" value="TPR_14"/>
    <property type="match status" value="1"/>
</dbReference>
<dbReference type="Proteomes" id="UP000537161">
    <property type="component" value="Unassembled WGS sequence"/>
</dbReference>
<accession>A0A7W9EQZ4</accession>
<reference evidence="2 3" key="1">
    <citation type="submission" date="2020-08" db="EMBL/GenBank/DDBJ databases">
        <title>Genomic Encyclopedia of Type Strains, Phase IV (KMG-IV): sequencing the most valuable type-strain genomes for metagenomic binning, comparative biology and taxonomic classification.</title>
        <authorList>
            <person name="Goeker M."/>
        </authorList>
    </citation>
    <scope>NUCLEOTIDE SEQUENCE [LARGE SCALE GENOMIC DNA]</scope>
    <source>
        <strain evidence="2 3">DSM 27163</strain>
    </source>
</reference>
<name>A0A7W9EQZ4_9SPHN</name>
<dbReference type="GO" id="GO:0008476">
    <property type="term" value="F:protein-tyrosine sulfotransferase activity"/>
    <property type="evidence" value="ECO:0007669"/>
    <property type="project" value="InterPro"/>
</dbReference>
<dbReference type="PANTHER" id="PTHR12788">
    <property type="entry name" value="PROTEIN-TYROSINE SULFOTRANSFERASE 2"/>
    <property type="match status" value="1"/>
</dbReference>
<comment type="caution">
    <text evidence="2">The sequence shown here is derived from an EMBL/GenBank/DDBJ whole genome shotgun (WGS) entry which is preliminary data.</text>
</comment>
<dbReference type="AlphaFoldDB" id="A0A7W9EQZ4"/>
<dbReference type="Gene3D" id="3.40.50.300">
    <property type="entry name" value="P-loop containing nucleotide triphosphate hydrolases"/>
    <property type="match status" value="1"/>
</dbReference>
<dbReference type="InterPro" id="IPR027417">
    <property type="entry name" value="P-loop_NTPase"/>
</dbReference>
<sequence>MNETRRETSMPGGPVGAVTTFAALARADKLAAAGDWDAAGRQVIDHLRRNPDEPQGLAKLGEIATHLGALGQAEHFLRKAIARGLASADVRRNLASVLNQQERPEEADRLFATLESEIDDPAVPALRAMIREKLGRHDEARAIYDRLTQRYPDRPHYWIALGHSQRSSGEVDAAIASYRRAVAVDYECGEAWWGLAGIKSRVLTDADIDEMKRAVAIAIDERNSVPLHFALARAYHDRKLHAEAFDHYREANRQRAESLGYNARELTEEIAELERVVTADFVRALPAVAGGGDSVPIFIVSLPRSGSTLLEQMLGSHGDIEPVGELPYAPAILRGAMEMATRRGPVTVPQLIAGLHPDQAAAMGQDYLRRVRAHRKTDKRYFVDKLPHNWSNILFLRKILPQAKFLDIRRPAMDCCFSNFTQSFSRAHASSFALEHIGQCYVDYVRLMTHLDRVAPGLVHHIDYAAMVGDPEPHLRGALAHLGLDWDPAVLEFHKLDRVVRTPSSEQVRRPLNRDGMEVWRPYAEWLGPLRDKLGALAE</sequence>
<dbReference type="RefSeq" id="WP_184095227.1">
    <property type="nucleotide sequence ID" value="NZ_JACIJH010000001.1"/>
</dbReference>
<evidence type="ECO:0000313" key="3">
    <source>
        <dbReference type="Proteomes" id="UP000537161"/>
    </source>
</evidence>
<evidence type="ECO:0000256" key="1">
    <source>
        <dbReference type="ARBA" id="ARBA00022679"/>
    </source>
</evidence>